<dbReference type="GO" id="GO:0005829">
    <property type="term" value="C:cytosol"/>
    <property type="evidence" value="ECO:0007669"/>
    <property type="project" value="TreeGrafter"/>
</dbReference>
<dbReference type="Pfam" id="PF08442">
    <property type="entry name" value="ATP-grasp_2"/>
    <property type="match status" value="1"/>
</dbReference>
<keyword evidence="4 7" id="KW-0479">Metal-binding</keyword>
<dbReference type="FunFam" id="3.30.470.20:FF:000002">
    <property type="entry name" value="Succinate--CoA ligase [ADP-forming] subunit beta"/>
    <property type="match status" value="1"/>
</dbReference>
<comment type="subunit">
    <text evidence="7">Heterotetramer of two alpha and two beta subunits.</text>
</comment>
<gene>
    <name evidence="7" type="primary">sucC</name>
    <name evidence="10" type="ORF">CferDRAFT_1172</name>
</gene>
<dbReference type="GO" id="GO:0004775">
    <property type="term" value="F:succinate-CoA ligase (ADP-forming) activity"/>
    <property type="evidence" value="ECO:0007669"/>
    <property type="project" value="UniProtKB-UniRule"/>
</dbReference>
<dbReference type="NCBIfam" id="TIGR01016">
    <property type="entry name" value="sucCoAbeta"/>
    <property type="match status" value="1"/>
</dbReference>
<dbReference type="GO" id="GO:0004776">
    <property type="term" value="F:succinate-CoA ligase (GDP-forming) activity"/>
    <property type="evidence" value="ECO:0007669"/>
    <property type="project" value="RHEA"/>
</dbReference>
<dbReference type="EMBL" id="AASE01000007">
    <property type="protein sequence ID" value="EAT59165.1"/>
    <property type="molecule type" value="Genomic_DNA"/>
</dbReference>
<dbReference type="PANTHER" id="PTHR11815:SF10">
    <property type="entry name" value="SUCCINATE--COA LIGASE [GDP-FORMING] SUBUNIT BETA, MITOCHONDRIAL"/>
    <property type="match status" value="1"/>
</dbReference>
<dbReference type="OrthoDB" id="9802602at2"/>
<reference evidence="10 11" key="2">
    <citation type="submission" date="2006-07" db="EMBL/GenBank/DDBJ databases">
        <title>Sequencing of the draft genome and assembly of Chlorobium ferroxidans DSM 13031.</title>
        <authorList>
            <consortium name="US DOE Joint Genome Institute (JGI-PGF)"/>
            <person name="Copeland A."/>
            <person name="Lucas S."/>
            <person name="Lapidus A."/>
            <person name="Barry K."/>
            <person name="Glavina del Rio T."/>
            <person name="Dalin E."/>
            <person name="Tice H."/>
            <person name="Bruce D."/>
            <person name="Pitluck S."/>
            <person name="Richardson P."/>
        </authorList>
    </citation>
    <scope>NUCLEOTIDE SEQUENCE [LARGE SCALE GENOMIC DNA]</scope>
    <source>
        <strain evidence="10 11">DSM 13031</strain>
    </source>
</reference>
<comment type="cofactor">
    <cofactor evidence="7">
        <name>Mg(2+)</name>
        <dbReference type="ChEBI" id="CHEBI:18420"/>
    </cofactor>
    <text evidence="7">Binds 1 Mg(2+) ion per subunit.</text>
</comment>
<dbReference type="Proteomes" id="UP000004162">
    <property type="component" value="Unassembled WGS sequence"/>
</dbReference>
<feature type="binding site" evidence="7">
    <location>
        <begin position="57"/>
        <end position="59"/>
    </location>
    <ligand>
        <name>ATP</name>
        <dbReference type="ChEBI" id="CHEBI:30616"/>
    </ligand>
</feature>
<protein>
    <recommendedName>
        <fullName evidence="7">Succinate--CoA ligase [ADP-forming] subunit beta</fullName>
        <ecNumber evidence="7">6.2.1.5</ecNumber>
    </recommendedName>
    <alternativeName>
        <fullName evidence="7">Succinyl-CoA synthetase subunit beta</fullName>
        <shortName evidence="7">SCS-beta</shortName>
    </alternativeName>
</protein>
<comment type="catalytic activity">
    <reaction evidence="7">
        <text>GTP + succinate + CoA = succinyl-CoA + GDP + phosphate</text>
        <dbReference type="Rhea" id="RHEA:22120"/>
        <dbReference type="ChEBI" id="CHEBI:30031"/>
        <dbReference type="ChEBI" id="CHEBI:37565"/>
        <dbReference type="ChEBI" id="CHEBI:43474"/>
        <dbReference type="ChEBI" id="CHEBI:57287"/>
        <dbReference type="ChEBI" id="CHEBI:57292"/>
        <dbReference type="ChEBI" id="CHEBI:58189"/>
    </reaction>
</comment>
<evidence type="ECO:0000256" key="5">
    <source>
        <dbReference type="ARBA" id="ARBA00022741"/>
    </source>
</evidence>
<keyword evidence="6 7" id="KW-0460">Magnesium</keyword>
<evidence type="ECO:0000256" key="8">
    <source>
        <dbReference type="PROSITE-ProRule" id="PRU00409"/>
    </source>
</evidence>
<dbReference type="UniPathway" id="UPA00223">
    <property type="reaction ID" value="UER00999"/>
</dbReference>
<dbReference type="FunFam" id="3.40.50.261:FF:000001">
    <property type="entry name" value="Succinate--CoA ligase [ADP-forming] subunit beta"/>
    <property type="match status" value="1"/>
</dbReference>
<dbReference type="PIRSF" id="PIRSF001554">
    <property type="entry name" value="SucCS_beta"/>
    <property type="match status" value="1"/>
</dbReference>
<evidence type="ECO:0000259" key="9">
    <source>
        <dbReference type="PROSITE" id="PS50975"/>
    </source>
</evidence>
<dbReference type="SUPFAM" id="SSF52210">
    <property type="entry name" value="Succinyl-CoA synthetase domains"/>
    <property type="match status" value="1"/>
</dbReference>
<evidence type="ECO:0000313" key="10">
    <source>
        <dbReference type="EMBL" id="EAT59165.1"/>
    </source>
</evidence>
<evidence type="ECO:0000256" key="2">
    <source>
        <dbReference type="ARBA" id="ARBA00022532"/>
    </source>
</evidence>
<dbReference type="GO" id="GO:0006099">
    <property type="term" value="P:tricarboxylic acid cycle"/>
    <property type="evidence" value="ECO:0007669"/>
    <property type="project" value="UniProtKB-UniRule"/>
</dbReference>
<evidence type="ECO:0000256" key="6">
    <source>
        <dbReference type="ARBA" id="ARBA00022842"/>
    </source>
</evidence>
<dbReference type="Pfam" id="PF00549">
    <property type="entry name" value="Ligase_CoA"/>
    <property type="match status" value="1"/>
</dbReference>
<feature type="binding site" evidence="7">
    <location>
        <position position="268"/>
    </location>
    <ligand>
        <name>substrate</name>
        <note>ligand shared with subunit alpha</note>
    </ligand>
</feature>
<keyword evidence="2 7" id="KW-0816">Tricarboxylic acid cycle</keyword>
<comment type="function">
    <text evidence="7">Succinyl-CoA synthetase functions in the citric acid cycle (TCA), coupling the hydrolysis of succinyl-CoA to the synthesis of either ATP or GTP and thus represents the only step of substrate-level phosphorylation in the TCA. The beta subunit provides nucleotide specificity of the enzyme and binds the substrate succinate, while the binding sites for coenzyme A and phosphate are found in the alpha subunit.</text>
</comment>
<dbReference type="EC" id="6.2.1.5" evidence="7"/>
<dbReference type="InterPro" id="IPR013815">
    <property type="entry name" value="ATP_grasp_subdomain_1"/>
</dbReference>
<name>Q0YS20_9CHLB</name>
<dbReference type="SUPFAM" id="SSF56059">
    <property type="entry name" value="Glutathione synthetase ATP-binding domain-like"/>
    <property type="match status" value="1"/>
</dbReference>
<comment type="catalytic activity">
    <reaction evidence="7">
        <text>succinate + ATP + CoA = succinyl-CoA + ADP + phosphate</text>
        <dbReference type="Rhea" id="RHEA:17661"/>
        <dbReference type="ChEBI" id="CHEBI:30031"/>
        <dbReference type="ChEBI" id="CHEBI:30616"/>
        <dbReference type="ChEBI" id="CHEBI:43474"/>
        <dbReference type="ChEBI" id="CHEBI:57287"/>
        <dbReference type="ChEBI" id="CHEBI:57292"/>
        <dbReference type="ChEBI" id="CHEBI:456216"/>
        <dbReference type="EC" id="6.2.1.5"/>
    </reaction>
</comment>
<proteinExistence type="inferred from homology"/>
<dbReference type="InterPro" id="IPR017866">
    <property type="entry name" value="Succ-CoA_synthase_bsu_CS"/>
</dbReference>
<comment type="caution">
    <text evidence="10">The sequence shown here is derived from an EMBL/GenBank/DDBJ whole genome shotgun (WGS) entry which is preliminary data.</text>
</comment>
<dbReference type="GO" id="GO:0000287">
    <property type="term" value="F:magnesium ion binding"/>
    <property type="evidence" value="ECO:0007669"/>
    <property type="project" value="UniProtKB-UniRule"/>
</dbReference>
<feature type="binding site" evidence="7">
    <location>
        <position position="103"/>
    </location>
    <ligand>
        <name>ATP</name>
        <dbReference type="ChEBI" id="CHEBI:30616"/>
    </ligand>
</feature>
<dbReference type="AlphaFoldDB" id="Q0YS20"/>
<comment type="pathway">
    <text evidence="7">Carbohydrate metabolism; tricarboxylic acid cycle; succinate from succinyl-CoA (ligase route): step 1/1.</text>
</comment>
<dbReference type="HAMAP" id="MF_00558">
    <property type="entry name" value="Succ_CoA_beta"/>
    <property type="match status" value="1"/>
</dbReference>
<keyword evidence="5 7" id="KW-0547">Nucleotide-binding</keyword>
<dbReference type="Gene3D" id="3.30.470.20">
    <property type="entry name" value="ATP-grasp fold, B domain"/>
    <property type="match status" value="1"/>
</dbReference>
<evidence type="ECO:0000313" key="11">
    <source>
        <dbReference type="Proteomes" id="UP000004162"/>
    </source>
</evidence>
<evidence type="ECO:0000256" key="3">
    <source>
        <dbReference type="ARBA" id="ARBA00022598"/>
    </source>
</evidence>
<dbReference type="InterPro" id="IPR011761">
    <property type="entry name" value="ATP-grasp"/>
</dbReference>
<keyword evidence="3 7" id="KW-0436">Ligase</keyword>
<dbReference type="RefSeq" id="WP_006366233.1">
    <property type="nucleotide sequence ID" value="NZ_AASE01000007.1"/>
</dbReference>
<dbReference type="PROSITE" id="PS01217">
    <property type="entry name" value="SUCCINYL_COA_LIG_3"/>
    <property type="match status" value="1"/>
</dbReference>
<dbReference type="PROSITE" id="PS50975">
    <property type="entry name" value="ATP_GRASP"/>
    <property type="match status" value="1"/>
</dbReference>
<feature type="binding site" evidence="7">
    <location>
        <begin position="325"/>
        <end position="327"/>
    </location>
    <ligand>
        <name>substrate</name>
        <note>ligand shared with subunit alpha</note>
    </ligand>
</feature>
<feature type="binding site" evidence="7">
    <location>
        <position position="217"/>
    </location>
    <ligand>
        <name>Mg(2+)</name>
        <dbReference type="ChEBI" id="CHEBI:18420"/>
    </ligand>
</feature>
<feature type="binding site" evidence="7">
    <location>
        <position position="50"/>
    </location>
    <ligand>
        <name>ATP</name>
        <dbReference type="ChEBI" id="CHEBI:30616"/>
    </ligand>
</feature>
<dbReference type="FunFam" id="3.30.1490.20:FF:000002">
    <property type="entry name" value="Succinate--CoA ligase [ADP-forming] subunit beta"/>
    <property type="match status" value="1"/>
</dbReference>
<dbReference type="GO" id="GO:0005524">
    <property type="term" value="F:ATP binding"/>
    <property type="evidence" value="ECO:0007669"/>
    <property type="project" value="UniProtKB-UniRule"/>
</dbReference>
<dbReference type="Gene3D" id="3.30.1490.20">
    <property type="entry name" value="ATP-grasp fold, A domain"/>
    <property type="match status" value="1"/>
</dbReference>
<dbReference type="NCBIfam" id="NF001913">
    <property type="entry name" value="PRK00696.1"/>
    <property type="match status" value="1"/>
</dbReference>
<keyword evidence="11" id="KW-1185">Reference proteome</keyword>
<evidence type="ECO:0000256" key="4">
    <source>
        <dbReference type="ARBA" id="ARBA00022723"/>
    </source>
</evidence>
<feature type="binding site" evidence="7">
    <location>
        <position position="111"/>
    </location>
    <ligand>
        <name>ATP</name>
        <dbReference type="ChEBI" id="CHEBI:30616"/>
    </ligand>
</feature>
<organism evidence="10 11">
    <name type="scientific">Chlorobium ferrooxidans DSM 13031</name>
    <dbReference type="NCBI Taxonomy" id="377431"/>
    <lineage>
        <taxon>Bacteria</taxon>
        <taxon>Pseudomonadati</taxon>
        <taxon>Chlorobiota</taxon>
        <taxon>Chlorobiia</taxon>
        <taxon>Chlorobiales</taxon>
        <taxon>Chlorobiaceae</taxon>
        <taxon>Chlorobium/Pelodictyon group</taxon>
        <taxon>Chlorobium</taxon>
    </lineage>
</organism>
<dbReference type="GO" id="GO:0006104">
    <property type="term" value="P:succinyl-CoA metabolic process"/>
    <property type="evidence" value="ECO:0007669"/>
    <property type="project" value="TreeGrafter"/>
</dbReference>
<dbReference type="GO" id="GO:0042709">
    <property type="term" value="C:succinate-CoA ligase complex"/>
    <property type="evidence" value="ECO:0007669"/>
    <property type="project" value="UniProtKB-ARBA"/>
</dbReference>
<feature type="binding site" evidence="7">
    <location>
        <position position="203"/>
    </location>
    <ligand>
        <name>Mg(2+)</name>
        <dbReference type="ChEBI" id="CHEBI:18420"/>
    </ligand>
</feature>
<reference evidence="10 11" key="1">
    <citation type="submission" date="2006-07" db="EMBL/GenBank/DDBJ databases">
        <title>Annotation of the draft genome assembly of Chlorobium ferroxidans DSM 13031.</title>
        <authorList>
            <consortium name="US DOE Joint Genome Institute (JGI-ORNL)"/>
            <person name="Larimer F."/>
            <person name="Land M."/>
            <person name="Hauser L."/>
        </authorList>
    </citation>
    <scope>NUCLEOTIDE SEQUENCE [LARGE SCALE GENOMIC DNA]</scope>
    <source>
        <strain evidence="10 11">DSM 13031</strain>
    </source>
</reference>
<feature type="domain" description="ATP-grasp" evidence="9">
    <location>
        <begin position="9"/>
        <end position="231"/>
    </location>
</feature>
<dbReference type="InterPro" id="IPR016102">
    <property type="entry name" value="Succinyl-CoA_synth-like"/>
</dbReference>
<sequence length="392" mass="42294">MNIHEYQGKDILRKFGVAVPKGIVAYSPEEAKTAAEQLFEELSCPVVVVKAQIHAGGRGKAGGVKLAKSAEEAFEIAQQLIGLTLVTHQTGPEGKEVRRLLVEEGMNIEKEFYVGITLDRSTSQNVLMVSTEGGMEIEKVAEETPEKLLKIQIDPLYGMQGFQAREAAFFLGLEGEQFRNAVNFISALYKAYTSIDAAIAEINPLVVTKEGKVLALDAKINFDDNALYRHKEFIELRDISEEDPFEVEASKSNLNYVRLDGNVGCMVNGAGLAMATMDMIQLAGGKPANFLDVGGSASPQTVEEGFKIILSDKNVKAILVNIFGGIVRCDRVAGGIIEAATKIGLHLPVIVRLEGTNAPIAQKMLDDSGLNLISANGLRDAAQKVNKALSMA</sequence>
<dbReference type="InterPro" id="IPR013650">
    <property type="entry name" value="ATP-grasp_succ-CoA_synth-type"/>
</dbReference>
<dbReference type="InterPro" id="IPR005811">
    <property type="entry name" value="SUCC_ACL_C"/>
</dbReference>
<keyword evidence="7 8" id="KW-0067">ATP-binding</keyword>
<accession>Q0YS20</accession>
<dbReference type="InterPro" id="IPR005809">
    <property type="entry name" value="Succ_CoA_ligase-like_bsu"/>
</dbReference>
<evidence type="ECO:0000256" key="7">
    <source>
        <dbReference type="HAMAP-Rule" id="MF_00558"/>
    </source>
</evidence>
<evidence type="ECO:0000256" key="1">
    <source>
        <dbReference type="ARBA" id="ARBA00009182"/>
    </source>
</evidence>
<dbReference type="Gene3D" id="3.40.50.261">
    <property type="entry name" value="Succinyl-CoA synthetase domains"/>
    <property type="match status" value="1"/>
</dbReference>
<feature type="binding site" evidence="7">
    <location>
        <position position="106"/>
    </location>
    <ligand>
        <name>ATP</name>
        <dbReference type="ChEBI" id="CHEBI:30616"/>
    </ligand>
</feature>
<dbReference type="PANTHER" id="PTHR11815">
    <property type="entry name" value="SUCCINYL-COA SYNTHETASE BETA CHAIN"/>
    <property type="match status" value="1"/>
</dbReference>
<comment type="similarity">
    <text evidence="1 7">Belongs to the succinate/malate CoA ligase beta subunit family.</text>
</comment>